<evidence type="ECO:0000313" key="2">
    <source>
        <dbReference type="Proteomes" id="UP000821865"/>
    </source>
</evidence>
<accession>A0ACB8DZR1</accession>
<dbReference type="Proteomes" id="UP000821865">
    <property type="component" value="Chromosome 1"/>
</dbReference>
<reference evidence="1" key="1">
    <citation type="submission" date="2020-05" db="EMBL/GenBank/DDBJ databases">
        <title>Large-scale comparative analyses of tick genomes elucidate their genetic diversity and vector capacities.</title>
        <authorList>
            <person name="Jia N."/>
            <person name="Wang J."/>
            <person name="Shi W."/>
            <person name="Du L."/>
            <person name="Sun Y."/>
            <person name="Zhan W."/>
            <person name="Jiang J."/>
            <person name="Wang Q."/>
            <person name="Zhang B."/>
            <person name="Ji P."/>
            <person name="Sakyi L.B."/>
            <person name="Cui X."/>
            <person name="Yuan T."/>
            <person name="Jiang B."/>
            <person name="Yang W."/>
            <person name="Lam T.T.-Y."/>
            <person name="Chang Q."/>
            <person name="Ding S."/>
            <person name="Wang X."/>
            <person name="Zhu J."/>
            <person name="Ruan X."/>
            <person name="Zhao L."/>
            <person name="Wei J."/>
            <person name="Que T."/>
            <person name="Du C."/>
            <person name="Cheng J."/>
            <person name="Dai P."/>
            <person name="Han X."/>
            <person name="Huang E."/>
            <person name="Gao Y."/>
            <person name="Liu J."/>
            <person name="Shao H."/>
            <person name="Ye R."/>
            <person name="Li L."/>
            <person name="Wei W."/>
            <person name="Wang X."/>
            <person name="Wang C."/>
            <person name="Yang T."/>
            <person name="Huo Q."/>
            <person name="Li W."/>
            <person name="Guo W."/>
            <person name="Chen H."/>
            <person name="Zhou L."/>
            <person name="Ni X."/>
            <person name="Tian J."/>
            <person name="Zhou Y."/>
            <person name="Sheng Y."/>
            <person name="Liu T."/>
            <person name="Pan Y."/>
            <person name="Xia L."/>
            <person name="Li J."/>
            <person name="Zhao F."/>
            <person name="Cao W."/>
        </authorList>
    </citation>
    <scope>NUCLEOTIDE SEQUENCE</scope>
    <source>
        <strain evidence="1">Dsil-2018</strain>
    </source>
</reference>
<proteinExistence type="predicted"/>
<gene>
    <name evidence="1" type="ORF">HPB49_012045</name>
</gene>
<sequence length="114" mass="12772">MSPTGKRKLEAAWNNCLRIYSTIAYGKVIPVRAAVRCRPLISSTMESDKGIPVRVAVRCRPLCLSYKLTHLYFNCPGTIRVPAPCQYAYKLTFLAGQSLHGEHSLHLASTLFYL</sequence>
<keyword evidence="2" id="KW-1185">Reference proteome</keyword>
<comment type="caution">
    <text evidence="1">The sequence shown here is derived from an EMBL/GenBank/DDBJ whole genome shotgun (WGS) entry which is preliminary data.</text>
</comment>
<name>A0ACB8DZR1_DERSI</name>
<dbReference type="EMBL" id="CM023470">
    <property type="protein sequence ID" value="KAH7979927.1"/>
    <property type="molecule type" value="Genomic_DNA"/>
</dbReference>
<organism evidence="1 2">
    <name type="scientific">Dermacentor silvarum</name>
    <name type="common">Tick</name>
    <dbReference type="NCBI Taxonomy" id="543639"/>
    <lineage>
        <taxon>Eukaryota</taxon>
        <taxon>Metazoa</taxon>
        <taxon>Ecdysozoa</taxon>
        <taxon>Arthropoda</taxon>
        <taxon>Chelicerata</taxon>
        <taxon>Arachnida</taxon>
        <taxon>Acari</taxon>
        <taxon>Parasitiformes</taxon>
        <taxon>Ixodida</taxon>
        <taxon>Ixodoidea</taxon>
        <taxon>Ixodidae</taxon>
        <taxon>Rhipicephalinae</taxon>
        <taxon>Dermacentor</taxon>
    </lineage>
</organism>
<protein>
    <submittedName>
        <fullName evidence="1">Uncharacterized protein</fullName>
    </submittedName>
</protein>
<evidence type="ECO:0000313" key="1">
    <source>
        <dbReference type="EMBL" id="KAH7979927.1"/>
    </source>
</evidence>